<feature type="region of interest" description="Disordered" evidence="1">
    <location>
        <begin position="189"/>
        <end position="223"/>
    </location>
</feature>
<evidence type="ECO:0000313" key="2">
    <source>
        <dbReference type="EMBL" id="KXH53635.1"/>
    </source>
</evidence>
<name>A0A135TZS2_9PEZI</name>
<reference evidence="2 3" key="1">
    <citation type="submission" date="2014-02" db="EMBL/GenBank/DDBJ databases">
        <title>The genome sequence of Colletotrichum simmondsii CBS122122.</title>
        <authorList>
            <person name="Baroncelli R."/>
            <person name="Thon M.R."/>
        </authorList>
    </citation>
    <scope>NUCLEOTIDE SEQUENCE [LARGE SCALE GENOMIC DNA]</scope>
    <source>
        <strain evidence="2 3">CBS122122</strain>
    </source>
</reference>
<comment type="caution">
    <text evidence="2">The sequence shown here is derived from an EMBL/GenBank/DDBJ whole genome shotgun (WGS) entry which is preliminary data.</text>
</comment>
<feature type="region of interest" description="Disordered" evidence="1">
    <location>
        <begin position="132"/>
        <end position="175"/>
    </location>
</feature>
<evidence type="ECO:0000256" key="1">
    <source>
        <dbReference type="SAM" id="MobiDB-lite"/>
    </source>
</evidence>
<dbReference type="EMBL" id="JFBX01000009">
    <property type="protein sequence ID" value="KXH53635.1"/>
    <property type="molecule type" value="Genomic_DNA"/>
</dbReference>
<dbReference type="AlphaFoldDB" id="A0A135TZS2"/>
<sequence>MLVEMQVCPSFPLPLAPPQMRKATCSSERRSRMENEANISFFSMFDGGDAQLHYAARASSAGGGATPQVVLVLAHLTLFMGPHKKPCSVAHTGAVPGFVGQPPRESMCHWWRIEALARHDFLTNYFPHRPGSGTRASNGQSSSSSSTVPVDRSLGRSQTTTTMGAHDSPMGMWLTQPFHQEPYHNIAAVSADGSAAGQADGRQGSGASATYASSRPQQQQQPR</sequence>
<keyword evidence="3" id="KW-1185">Reference proteome</keyword>
<gene>
    <name evidence="2" type="ORF">CSIM01_07673</name>
</gene>
<protein>
    <submittedName>
        <fullName evidence="2">Uncharacterized protein</fullName>
    </submittedName>
</protein>
<dbReference type="OrthoDB" id="10479769at2759"/>
<evidence type="ECO:0000313" key="3">
    <source>
        <dbReference type="Proteomes" id="UP000070328"/>
    </source>
</evidence>
<proteinExistence type="predicted"/>
<accession>A0A135TZS2</accession>
<organism evidence="2 3">
    <name type="scientific">Colletotrichum simmondsii</name>
    <dbReference type="NCBI Taxonomy" id="703756"/>
    <lineage>
        <taxon>Eukaryota</taxon>
        <taxon>Fungi</taxon>
        <taxon>Dikarya</taxon>
        <taxon>Ascomycota</taxon>
        <taxon>Pezizomycotina</taxon>
        <taxon>Sordariomycetes</taxon>
        <taxon>Hypocreomycetidae</taxon>
        <taxon>Glomerellales</taxon>
        <taxon>Glomerellaceae</taxon>
        <taxon>Colletotrichum</taxon>
        <taxon>Colletotrichum acutatum species complex</taxon>
    </lineage>
</organism>
<dbReference type="Proteomes" id="UP000070328">
    <property type="component" value="Unassembled WGS sequence"/>
</dbReference>